<keyword evidence="1" id="KW-1133">Transmembrane helix</keyword>
<evidence type="ECO:0000313" key="2">
    <source>
        <dbReference type="EMBL" id="MBP1924173.1"/>
    </source>
</evidence>
<accession>A0ABS4G911</accession>
<gene>
    <name evidence="2" type="ORF">J2Z76_000026</name>
</gene>
<dbReference type="InterPro" id="IPR009709">
    <property type="entry name" value="DUF1290"/>
</dbReference>
<name>A0ABS4G911_9FIRM</name>
<reference evidence="2 3" key="1">
    <citation type="submission" date="2021-03" db="EMBL/GenBank/DDBJ databases">
        <title>Genomic Encyclopedia of Type Strains, Phase IV (KMG-IV): sequencing the most valuable type-strain genomes for metagenomic binning, comparative biology and taxonomic classification.</title>
        <authorList>
            <person name="Goeker M."/>
        </authorList>
    </citation>
    <scope>NUCLEOTIDE SEQUENCE [LARGE SCALE GENOMIC DNA]</scope>
    <source>
        <strain evidence="2 3">DSM 24004</strain>
    </source>
</reference>
<evidence type="ECO:0000256" key="1">
    <source>
        <dbReference type="SAM" id="Phobius"/>
    </source>
</evidence>
<organism evidence="2 3">
    <name type="scientific">Sedimentibacter acidaminivorans</name>
    <dbReference type="NCBI Taxonomy" id="913099"/>
    <lineage>
        <taxon>Bacteria</taxon>
        <taxon>Bacillati</taxon>
        <taxon>Bacillota</taxon>
        <taxon>Tissierellia</taxon>
        <taxon>Sedimentibacter</taxon>
    </lineage>
</organism>
<proteinExistence type="predicted"/>
<feature type="transmembrane region" description="Helical" evidence="1">
    <location>
        <begin position="81"/>
        <end position="99"/>
    </location>
</feature>
<feature type="transmembrane region" description="Helical" evidence="1">
    <location>
        <begin position="58"/>
        <end position="75"/>
    </location>
</feature>
<keyword evidence="1" id="KW-0472">Membrane</keyword>
<sequence length="113" mass="12763">MLYVIAGVVLGVVVGLKFNVSYNPEYIVYISLTILAMINTIFNILCENLKGEIKIFKSALYLVSDLVFALFLGYIGERLGLPIYLAAVFAFGNNIYKNFKIMLDFVITKYNIM</sequence>
<dbReference type="RefSeq" id="WP_209509960.1">
    <property type="nucleotide sequence ID" value="NZ_JAGGKS010000001.1"/>
</dbReference>
<feature type="transmembrane region" description="Helical" evidence="1">
    <location>
        <begin position="26"/>
        <end position="46"/>
    </location>
</feature>
<evidence type="ECO:0000313" key="3">
    <source>
        <dbReference type="Proteomes" id="UP001519342"/>
    </source>
</evidence>
<protein>
    <submittedName>
        <fullName evidence="2">Small basic protein</fullName>
    </submittedName>
</protein>
<keyword evidence="1" id="KW-0812">Transmembrane</keyword>
<dbReference type="Pfam" id="PF06947">
    <property type="entry name" value="DUF1290"/>
    <property type="match status" value="1"/>
</dbReference>
<dbReference type="EMBL" id="JAGGKS010000001">
    <property type="protein sequence ID" value="MBP1924173.1"/>
    <property type="molecule type" value="Genomic_DNA"/>
</dbReference>
<comment type="caution">
    <text evidence="2">The sequence shown here is derived from an EMBL/GenBank/DDBJ whole genome shotgun (WGS) entry which is preliminary data.</text>
</comment>
<dbReference type="Proteomes" id="UP001519342">
    <property type="component" value="Unassembled WGS sequence"/>
</dbReference>
<keyword evidence="3" id="KW-1185">Reference proteome</keyword>